<dbReference type="PROSITE" id="PS51186">
    <property type="entry name" value="GNAT"/>
    <property type="match status" value="1"/>
</dbReference>
<proteinExistence type="predicted"/>
<dbReference type="Proteomes" id="UP001157134">
    <property type="component" value="Unassembled WGS sequence"/>
</dbReference>
<reference evidence="2 3" key="1">
    <citation type="submission" date="2023-03" db="EMBL/GenBank/DDBJ databases">
        <title>Thalassotalea loyana LMG 22536T draft genome sequence.</title>
        <authorList>
            <person name="Sawabe T."/>
        </authorList>
    </citation>
    <scope>NUCLEOTIDE SEQUENCE [LARGE SCALE GENOMIC DNA]</scope>
    <source>
        <strain evidence="2 3">LMG 22536</strain>
    </source>
</reference>
<dbReference type="SUPFAM" id="SSF55729">
    <property type="entry name" value="Acyl-CoA N-acyltransferases (Nat)"/>
    <property type="match status" value="1"/>
</dbReference>
<evidence type="ECO:0000313" key="2">
    <source>
        <dbReference type="EMBL" id="GLX87074.1"/>
    </source>
</evidence>
<protein>
    <submittedName>
        <fullName evidence="2">N-acetyltransferase</fullName>
    </submittedName>
</protein>
<organism evidence="2 3">
    <name type="scientific">Thalassotalea loyana</name>
    <dbReference type="NCBI Taxonomy" id="280483"/>
    <lineage>
        <taxon>Bacteria</taxon>
        <taxon>Pseudomonadati</taxon>
        <taxon>Pseudomonadota</taxon>
        <taxon>Gammaproteobacteria</taxon>
        <taxon>Alteromonadales</taxon>
        <taxon>Colwelliaceae</taxon>
        <taxon>Thalassotalea</taxon>
    </lineage>
</organism>
<sequence length="186" mass="21268">MTIPVLQTPRLILEPLTHDDSHELFRIFSDPLVIEYYDIDQFSSPEQATQLIDFFNKRYKDKIGIRWSIRIKETYEFIGTCGFNAWNAKMKNAGIGYELASNQWGQGYATEALTEILDKGLSGELPLGELYRVQADTMLGNHASQAVLLKLGFKEEGTRRSGGFWKGAFHDLKCFGLIKPEFHQRT</sequence>
<evidence type="ECO:0000259" key="1">
    <source>
        <dbReference type="PROSITE" id="PS51186"/>
    </source>
</evidence>
<keyword evidence="3" id="KW-1185">Reference proteome</keyword>
<dbReference type="EMBL" id="BSSV01000008">
    <property type="protein sequence ID" value="GLX87074.1"/>
    <property type="molecule type" value="Genomic_DNA"/>
</dbReference>
<dbReference type="PANTHER" id="PTHR43792:SF9">
    <property type="entry name" value="RIBOSOMAL-PROTEIN-ALANINE ACETYLTRANSFERASE"/>
    <property type="match status" value="1"/>
</dbReference>
<feature type="domain" description="N-acetyltransferase" evidence="1">
    <location>
        <begin position="11"/>
        <end position="176"/>
    </location>
</feature>
<comment type="caution">
    <text evidence="2">The sequence shown here is derived from an EMBL/GenBank/DDBJ whole genome shotgun (WGS) entry which is preliminary data.</text>
</comment>
<dbReference type="RefSeq" id="WP_284300755.1">
    <property type="nucleotide sequence ID" value="NZ_BSSV01000008.1"/>
</dbReference>
<dbReference type="InterPro" id="IPR016181">
    <property type="entry name" value="Acyl_CoA_acyltransferase"/>
</dbReference>
<accession>A0ABQ6HGI1</accession>
<dbReference type="InterPro" id="IPR051531">
    <property type="entry name" value="N-acetyltransferase"/>
</dbReference>
<gene>
    <name evidence="2" type="ORF">tloyanaT_33270</name>
</gene>
<dbReference type="Gene3D" id="3.40.630.30">
    <property type="match status" value="1"/>
</dbReference>
<dbReference type="Pfam" id="PF13302">
    <property type="entry name" value="Acetyltransf_3"/>
    <property type="match status" value="1"/>
</dbReference>
<name>A0ABQ6HGI1_9GAMM</name>
<dbReference type="PANTHER" id="PTHR43792">
    <property type="entry name" value="GNAT FAMILY, PUTATIVE (AFU_ORTHOLOGUE AFUA_3G00765)-RELATED-RELATED"/>
    <property type="match status" value="1"/>
</dbReference>
<evidence type="ECO:0000313" key="3">
    <source>
        <dbReference type="Proteomes" id="UP001157134"/>
    </source>
</evidence>
<dbReference type="InterPro" id="IPR000182">
    <property type="entry name" value="GNAT_dom"/>
</dbReference>